<dbReference type="GO" id="GO:0046872">
    <property type="term" value="F:metal ion binding"/>
    <property type="evidence" value="ECO:0007669"/>
    <property type="project" value="UniProtKB-UniRule"/>
</dbReference>
<dbReference type="InterPro" id="IPR033411">
    <property type="entry name" value="Ribonuclease_PIN"/>
</dbReference>
<proteinExistence type="inferred from homology"/>
<dbReference type="FunFam" id="3.40.50.1010:FF:000020">
    <property type="entry name" value="20S-pre-rRNA D-site endonuclease NOB1"/>
    <property type="match status" value="1"/>
</dbReference>
<reference evidence="15 16" key="2">
    <citation type="submission" date="2017-10" db="EMBL/GenBank/DDBJ databases">
        <title>Extensive intraspecific genome diversity in a model arbuscular mycorrhizal fungus.</title>
        <authorList>
            <person name="Chen E.C.H."/>
            <person name="Morin E."/>
            <person name="Baudet D."/>
            <person name="Noel J."/>
            <person name="Ndikumana S."/>
            <person name="Charron P."/>
            <person name="St-Onge C."/>
            <person name="Giorgi J."/>
            <person name="Grigoriev I.V."/>
            <person name="Roux C."/>
            <person name="Martin F.M."/>
            <person name="Corradi N."/>
        </authorList>
    </citation>
    <scope>NUCLEOTIDE SEQUENCE [LARGE SCALE GENOMIC DNA]</scope>
    <source>
        <strain evidence="13 15">A1</strain>
        <strain evidence="14 16">C2</strain>
    </source>
</reference>
<evidence type="ECO:0000313" key="12">
    <source>
        <dbReference type="EMBL" id="CAB5376760.1"/>
    </source>
</evidence>
<sequence length="488" mass="55548">MVSNTNNSLESMSTNTPVSNSSSIVNDVGQKIESLVIDSGPLIKGINVRAFAEKIYTIPEVISEIRDKHSRDFLNQISFNLQIKVPSDEALKEVVNFSKKTGDFASLSAVDLRVLALTYMLEVEANGTKRLRKEPIKSFTKFGGNNNNSNKNFKKKPLNKPESMEIINKREQQQQIDETNLVSNLESLKLTDITAEFSSSEGMDHQRDAVSNLYQVENSEQLNNIDFNNDCSLSKDEPIVEISAHNAERYNTSIHVSDQNSINQKRNEISDVHQDEEYGDDDIGWITPDNINDYQAKEHEFLINLKKDNLENVKIACMTTDYSMQNVLLQMRLNLISVEGKRIRKVKNWVLRCHACFKITTNMEKKFCPNCGNAALIRTSTSTDVNGNVTYYLKKNFQYNLRGTKYSIPEPKGGRNASNIILREDQKEYQKALKNQRKQKEIDIFDPDYIPKLLIGSSNSKSISPVIGYGRRNPNEARRGKTKGRKKR</sequence>
<dbReference type="AlphaFoldDB" id="A0A2N0RZY6"/>
<evidence type="ECO:0000313" key="15">
    <source>
        <dbReference type="Proteomes" id="UP000232688"/>
    </source>
</evidence>
<dbReference type="InterPro" id="IPR036283">
    <property type="entry name" value="NOB1_Zf-like_sf"/>
</dbReference>
<dbReference type="SUPFAM" id="SSF144206">
    <property type="entry name" value="NOB1 zinc finger-like"/>
    <property type="match status" value="1"/>
</dbReference>
<dbReference type="CDD" id="cd09876">
    <property type="entry name" value="PIN_Nob1-like"/>
    <property type="match status" value="1"/>
</dbReference>
<dbReference type="Gene3D" id="3.40.50.1010">
    <property type="entry name" value="5'-nuclease"/>
    <property type="match status" value="1"/>
</dbReference>
<dbReference type="Proteomes" id="UP000233469">
    <property type="component" value="Unassembled WGS sequence"/>
</dbReference>
<evidence type="ECO:0000259" key="10">
    <source>
        <dbReference type="Pfam" id="PF08772"/>
    </source>
</evidence>
<evidence type="ECO:0000313" key="13">
    <source>
        <dbReference type="EMBL" id="PKC68874.1"/>
    </source>
</evidence>
<evidence type="ECO:0000256" key="5">
    <source>
        <dbReference type="ARBA" id="ARBA00022833"/>
    </source>
</evidence>
<dbReference type="GO" id="GO:0005737">
    <property type="term" value="C:cytoplasm"/>
    <property type="evidence" value="ECO:0007669"/>
    <property type="project" value="UniProtKB-ARBA"/>
</dbReference>
<name>A0A2N0RZY6_9GLOM</name>
<comment type="function">
    <text evidence="7">Required for the synthesis of 40S ribosome subunits. Has a role in processing 20S pre-rRNA into the mature 18S rRNA, where it is required for cleavage at the 3' end of the mature 18S rRNA (D-site). Accompanies the 20S pre-rRNA from the nucleus to the cytoplasm.</text>
</comment>
<feature type="binding site" evidence="8">
    <location>
        <position position="353"/>
    </location>
    <ligand>
        <name>Zn(2+)</name>
        <dbReference type="ChEBI" id="CHEBI:29105"/>
    </ligand>
</feature>
<accession>A0A2N0RZY6</accession>
<dbReference type="GO" id="GO:0005730">
    <property type="term" value="C:nucleolus"/>
    <property type="evidence" value="ECO:0007669"/>
    <property type="project" value="UniProtKB-SubCell"/>
</dbReference>
<dbReference type="PANTHER" id="PTHR12814">
    <property type="entry name" value="RNA-BINDING PROTEIN NOB1"/>
    <property type="match status" value="1"/>
</dbReference>
<dbReference type="GO" id="GO:0004521">
    <property type="term" value="F:RNA endonuclease activity"/>
    <property type="evidence" value="ECO:0007669"/>
    <property type="project" value="UniProtKB-UniRule"/>
</dbReference>
<dbReference type="Pfam" id="PF17146">
    <property type="entry name" value="PIN_6"/>
    <property type="match status" value="1"/>
</dbReference>
<keyword evidence="2" id="KW-0540">Nuclease</keyword>
<dbReference type="EMBL" id="LLXH01000307">
    <property type="protein sequence ID" value="PKC68874.1"/>
    <property type="molecule type" value="Genomic_DNA"/>
</dbReference>
<feature type="domain" description="Ribonuclease PIN" evidence="11">
    <location>
        <begin position="35"/>
        <end position="121"/>
    </location>
</feature>
<dbReference type="Proteomes" id="UP000684084">
    <property type="component" value="Unassembled WGS sequence"/>
</dbReference>
<organism evidence="13 15">
    <name type="scientific">Rhizophagus irregularis</name>
    <dbReference type="NCBI Taxonomy" id="588596"/>
    <lineage>
        <taxon>Eukaryota</taxon>
        <taxon>Fungi</taxon>
        <taxon>Fungi incertae sedis</taxon>
        <taxon>Mucoromycota</taxon>
        <taxon>Glomeromycotina</taxon>
        <taxon>Glomeromycetes</taxon>
        <taxon>Glomerales</taxon>
        <taxon>Glomeraceae</taxon>
        <taxon>Rhizophagus</taxon>
    </lineage>
</organism>
<gene>
    <name evidence="12" type="ORF">CHRIB12_LOCUS15449</name>
    <name evidence="13" type="ORF">RhiirA1_456686</name>
    <name evidence="14" type="ORF">RhiirC2_783106</name>
</gene>
<evidence type="ECO:0000256" key="3">
    <source>
        <dbReference type="ARBA" id="ARBA00022723"/>
    </source>
</evidence>
<dbReference type="Proteomes" id="UP000232688">
    <property type="component" value="Unassembled WGS sequence"/>
</dbReference>
<dbReference type="GO" id="GO:0030688">
    <property type="term" value="C:preribosome, small subunit precursor"/>
    <property type="evidence" value="ECO:0007669"/>
    <property type="project" value="TreeGrafter"/>
</dbReference>
<reference evidence="13 15" key="3">
    <citation type="submission" date="2017-10" db="EMBL/GenBank/DDBJ databases">
        <title>Genome analyses suggest a sexual origin of heterokaryosis in a supposedly ancient asexual fungus.</title>
        <authorList>
            <person name="Corradi N."/>
            <person name="Sedzielewska K."/>
            <person name="Noel J."/>
            <person name="Charron P."/>
            <person name="Farinelli L."/>
            <person name="Marton T."/>
            <person name="Kruger M."/>
            <person name="Pelin A."/>
            <person name="Brachmann A."/>
            <person name="Corradi N."/>
        </authorList>
    </citation>
    <scope>NUCLEOTIDE SEQUENCE [LARGE SCALE GENOMIC DNA]</scope>
    <source>
        <strain evidence="13 15">A1</strain>
    </source>
</reference>
<feature type="binding site" evidence="8">
    <location>
        <position position="371"/>
    </location>
    <ligand>
        <name>Zn(2+)</name>
        <dbReference type="ChEBI" id="CHEBI:29105"/>
    </ligand>
</feature>
<feature type="binding site" evidence="8">
    <location>
        <position position="368"/>
    </location>
    <ligand>
        <name>Zn(2+)</name>
        <dbReference type="ChEBI" id="CHEBI:29105"/>
    </ligand>
</feature>
<comment type="subcellular location">
    <subcellularLocation>
        <location evidence="7">Nucleus</location>
        <location evidence="7">Nucleolus</location>
    </subcellularLocation>
</comment>
<dbReference type="OrthoDB" id="446759at2759"/>
<dbReference type="VEuPathDB" id="FungiDB:RhiirA1_456686"/>
<feature type="binding site" evidence="8">
    <location>
        <position position="356"/>
    </location>
    <ligand>
        <name>Zn(2+)</name>
        <dbReference type="ChEBI" id="CHEBI:29105"/>
    </ligand>
</feature>
<keyword evidence="4" id="KW-0378">Hydrolase</keyword>
<evidence type="ECO:0000256" key="2">
    <source>
        <dbReference type="ARBA" id="ARBA00022722"/>
    </source>
</evidence>
<dbReference type="Gene3D" id="6.20.210.10">
    <property type="entry name" value="Nin one binding (NOB1), Zn-ribbon-like"/>
    <property type="match status" value="1"/>
</dbReference>
<evidence type="ECO:0000256" key="9">
    <source>
        <dbReference type="SAM" id="MobiDB-lite"/>
    </source>
</evidence>
<reference evidence="14 16" key="1">
    <citation type="submission" date="2016-04" db="EMBL/GenBank/DDBJ databases">
        <title>Genome analyses suggest a sexual origin of heterokaryosis in a supposedly ancient asexual fungus.</title>
        <authorList>
            <person name="Ropars J."/>
            <person name="Sedzielewska K."/>
            <person name="Noel J."/>
            <person name="Charron P."/>
            <person name="Farinelli L."/>
            <person name="Marton T."/>
            <person name="Kruger M."/>
            <person name="Pelin A."/>
            <person name="Brachmann A."/>
            <person name="Corradi N."/>
        </authorList>
    </citation>
    <scope>NUCLEOTIDE SEQUENCE [LARGE SCALE GENOMIC DNA]</scope>
    <source>
        <strain evidence="14 16">C2</strain>
    </source>
</reference>
<feature type="domain" description="Nin one binding (NOB1) Zn-ribbon-like" evidence="10">
    <location>
        <begin position="343"/>
        <end position="414"/>
    </location>
</feature>
<dbReference type="Pfam" id="PF08772">
    <property type="entry name" value="Zn_ribbon_NOB1"/>
    <property type="match status" value="1"/>
</dbReference>
<dbReference type="VEuPathDB" id="FungiDB:FUN_017927"/>
<evidence type="ECO:0000313" key="16">
    <source>
        <dbReference type="Proteomes" id="UP000233469"/>
    </source>
</evidence>
<evidence type="ECO:0000259" key="11">
    <source>
        <dbReference type="Pfam" id="PF17146"/>
    </source>
</evidence>
<keyword evidence="6 7" id="KW-0539">Nucleus</keyword>
<evidence type="ECO:0000256" key="6">
    <source>
        <dbReference type="ARBA" id="ARBA00023242"/>
    </source>
</evidence>
<evidence type="ECO:0000256" key="4">
    <source>
        <dbReference type="ARBA" id="ARBA00022801"/>
    </source>
</evidence>
<comment type="similarity">
    <text evidence="1 7">Belongs to the NOB1 family.</text>
</comment>
<dbReference type="InterPro" id="IPR014881">
    <property type="entry name" value="NOB1_Zn-bd"/>
</dbReference>
<protein>
    <recommendedName>
        <fullName evidence="7">20S-pre-rRNA D-site endonuclease NOB1</fullName>
    </recommendedName>
</protein>
<dbReference type="PANTHER" id="PTHR12814:SF2">
    <property type="entry name" value="RNA-BINDING PROTEIN NOB1"/>
    <property type="match status" value="1"/>
</dbReference>
<dbReference type="PIRSF" id="PIRSF037125">
    <property type="entry name" value="D-site_20S_pre-rRNA_nuclease"/>
    <property type="match status" value="1"/>
</dbReference>
<dbReference type="VEuPathDB" id="FungiDB:RhiirFUN_019349"/>
<keyword evidence="3 7" id="KW-0479">Metal-binding</keyword>
<evidence type="ECO:0000256" key="7">
    <source>
        <dbReference type="PIRNR" id="PIRNR037125"/>
    </source>
</evidence>
<evidence type="ECO:0000256" key="1">
    <source>
        <dbReference type="ARBA" id="ARBA00005858"/>
    </source>
</evidence>
<feature type="region of interest" description="Disordered" evidence="9">
    <location>
        <begin position="1"/>
        <end position="21"/>
    </location>
</feature>
<evidence type="ECO:0000313" key="14">
    <source>
        <dbReference type="EMBL" id="PKK67748.1"/>
    </source>
</evidence>
<dbReference type="EMBL" id="LLXL01000918">
    <property type="protein sequence ID" value="PKK67748.1"/>
    <property type="molecule type" value="Genomic_DNA"/>
</dbReference>
<comment type="caution">
    <text evidence="13">The sequence shown here is derived from an EMBL/GenBank/DDBJ whole genome shotgun (WGS) entry which is preliminary data.</text>
</comment>
<dbReference type="GO" id="GO:0016787">
    <property type="term" value="F:hydrolase activity"/>
    <property type="evidence" value="ECO:0007669"/>
    <property type="project" value="UniProtKB-KW"/>
</dbReference>
<dbReference type="InterPro" id="IPR039907">
    <property type="entry name" value="NOB1"/>
</dbReference>
<keyword evidence="5 7" id="KW-0862">Zinc</keyword>
<evidence type="ECO:0000256" key="8">
    <source>
        <dbReference type="PIRSR" id="PIRSR037125-1"/>
    </source>
</evidence>
<reference evidence="12" key="4">
    <citation type="submission" date="2020-05" db="EMBL/GenBank/DDBJ databases">
        <authorList>
            <person name="Rincon C."/>
            <person name="Sanders R I."/>
            <person name="Robbins C."/>
            <person name="Chaturvedi A."/>
        </authorList>
    </citation>
    <scope>NUCLEOTIDE SEQUENCE</scope>
    <source>
        <strain evidence="12">CHB12</strain>
    </source>
</reference>
<dbReference type="EMBL" id="CAGKOT010000036">
    <property type="protein sequence ID" value="CAB5376760.1"/>
    <property type="molecule type" value="Genomic_DNA"/>
</dbReference>
<dbReference type="GO" id="GO:0030490">
    <property type="term" value="P:maturation of SSU-rRNA"/>
    <property type="evidence" value="ECO:0007669"/>
    <property type="project" value="TreeGrafter"/>
</dbReference>
<dbReference type="InterPro" id="IPR017117">
    <property type="entry name" value="Nob1_euk"/>
</dbReference>
<feature type="region of interest" description="Disordered" evidence="9">
    <location>
        <begin position="458"/>
        <end position="488"/>
    </location>
</feature>